<feature type="transmembrane region" description="Helical" evidence="1">
    <location>
        <begin position="41"/>
        <end position="63"/>
    </location>
</feature>
<keyword evidence="1" id="KW-0812">Transmembrane</keyword>
<evidence type="ECO:0000313" key="3">
    <source>
        <dbReference type="Proteomes" id="UP000190367"/>
    </source>
</evidence>
<protein>
    <submittedName>
        <fullName evidence="2">Uncharacterized protein</fullName>
    </submittedName>
</protein>
<feature type="transmembrane region" description="Helical" evidence="1">
    <location>
        <begin position="75"/>
        <end position="95"/>
    </location>
</feature>
<organism evidence="2 3">
    <name type="scientific">Chitinophaga eiseniae</name>
    <dbReference type="NCBI Taxonomy" id="634771"/>
    <lineage>
        <taxon>Bacteria</taxon>
        <taxon>Pseudomonadati</taxon>
        <taxon>Bacteroidota</taxon>
        <taxon>Chitinophagia</taxon>
        <taxon>Chitinophagales</taxon>
        <taxon>Chitinophagaceae</taxon>
        <taxon>Chitinophaga</taxon>
    </lineage>
</organism>
<evidence type="ECO:0000256" key="1">
    <source>
        <dbReference type="SAM" id="Phobius"/>
    </source>
</evidence>
<dbReference type="Proteomes" id="UP000190367">
    <property type="component" value="Unassembled WGS sequence"/>
</dbReference>
<feature type="transmembrane region" description="Helical" evidence="1">
    <location>
        <begin position="12"/>
        <end position="29"/>
    </location>
</feature>
<keyword evidence="1" id="KW-0472">Membrane</keyword>
<dbReference type="AlphaFoldDB" id="A0A1T4P3H3"/>
<dbReference type="STRING" id="634771.SAMN04488128_1011894"/>
<reference evidence="3" key="1">
    <citation type="submission" date="2017-02" db="EMBL/GenBank/DDBJ databases">
        <authorList>
            <person name="Varghese N."/>
            <person name="Submissions S."/>
        </authorList>
    </citation>
    <scope>NUCLEOTIDE SEQUENCE [LARGE SCALE GENOMIC DNA]</scope>
    <source>
        <strain evidence="3">DSM 22224</strain>
    </source>
</reference>
<dbReference type="EMBL" id="FUWZ01000001">
    <property type="protein sequence ID" value="SJZ86054.1"/>
    <property type="molecule type" value="Genomic_DNA"/>
</dbReference>
<sequence length="171" mass="19291">MEHVWNALNYLIAGYVFAIILFIACHPYVQALRNMRMAYLITANKAAAVIALLKAAIMLWLMIEHGDTNHFFLSYPPLAVPQILCLGTIAMVVLLSKRFTSGLSFVLLMTCLILINIIEYNTTQLLAAFEHRRAVARLSRVPYPEVITTTILYFTGCYIYARRKTDGTPSS</sequence>
<evidence type="ECO:0000313" key="2">
    <source>
        <dbReference type="EMBL" id="SJZ86054.1"/>
    </source>
</evidence>
<name>A0A1T4P3H3_9BACT</name>
<feature type="transmembrane region" description="Helical" evidence="1">
    <location>
        <begin position="141"/>
        <end position="161"/>
    </location>
</feature>
<proteinExistence type="predicted"/>
<keyword evidence="1" id="KW-1133">Transmembrane helix</keyword>
<gene>
    <name evidence="2" type="ORF">SAMN04488128_1011894</name>
</gene>
<keyword evidence="3" id="KW-1185">Reference proteome</keyword>
<feature type="transmembrane region" description="Helical" evidence="1">
    <location>
        <begin position="102"/>
        <end position="121"/>
    </location>
</feature>
<accession>A0A1T4P3H3</accession>
<dbReference type="RefSeq" id="WP_078668453.1">
    <property type="nucleotide sequence ID" value="NZ_FUWZ01000001.1"/>
</dbReference>